<proteinExistence type="predicted"/>
<evidence type="ECO:0000256" key="2">
    <source>
        <dbReference type="SAM" id="SignalP"/>
    </source>
</evidence>
<dbReference type="InterPro" id="IPR043426">
    <property type="entry name" value="MltB-like"/>
</dbReference>
<feature type="domain" description="Transglycosylase SLT" evidence="3">
    <location>
        <begin position="184"/>
        <end position="227"/>
    </location>
</feature>
<evidence type="ECO:0000259" key="3">
    <source>
        <dbReference type="Pfam" id="PF13406"/>
    </source>
</evidence>
<accession>A0ABP7Y3R1</accession>
<comment type="caution">
    <text evidence="4">The sequence shown here is derived from an EMBL/GenBank/DDBJ whole genome shotgun (WGS) entry which is preliminary data.</text>
</comment>
<feature type="compositionally biased region" description="Gly residues" evidence="1">
    <location>
        <begin position="324"/>
        <end position="339"/>
    </location>
</feature>
<evidence type="ECO:0000313" key="4">
    <source>
        <dbReference type="EMBL" id="GAA4130066.1"/>
    </source>
</evidence>
<dbReference type="InterPro" id="IPR023346">
    <property type="entry name" value="Lysozyme-like_dom_sf"/>
</dbReference>
<dbReference type="PANTHER" id="PTHR30163:SF8">
    <property type="entry name" value="LYTIC MUREIN TRANSGLYCOSYLASE"/>
    <property type="match status" value="1"/>
</dbReference>
<gene>
    <name evidence="4" type="ORF">GCM10022215_43370</name>
</gene>
<feature type="signal peptide" evidence="2">
    <location>
        <begin position="1"/>
        <end position="32"/>
    </location>
</feature>
<protein>
    <recommendedName>
        <fullName evidence="3">Transglycosylase SLT domain-containing protein</fullName>
    </recommendedName>
</protein>
<dbReference type="Proteomes" id="UP001501495">
    <property type="component" value="Unassembled WGS sequence"/>
</dbReference>
<evidence type="ECO:0000256" key="1">
    <source>
        <dbReference type="SAM" id="MobiDB-lite"/>
    </source>
</evidence>
<dbReference type="RefSeq" id="WP_344735639.1">
    <property type="nucleotide sequence ID" value="NZ_BAAAZH010000036.1"/>
</dbReference>
<dbReference type="InterPro" id="IPR031304">
    <property type="entry name" value="SLT_2"/>
</dbReference>
<keyword evidence="2" id="KW-0732">Signal</keyword>
<dbReference type="EMBL" id="BAAAZH010000036">
    <property type="protein sequence ID" value="GAA4130066.1"/>
    <property type="molecule type" value="Genomic_DNA"/>
</dbReference>
<sequence>MYRLRRTGVRRTAALVPLALLSTAWTASLVNAGGTVTASAPTEPEPQPGTSVPAEAIDVPASVSAPDEIAPGVAGSGDLGDLGSGGTSQVVATASTSGIPAVALAAYQRAETVINAADTSCHLTWQLVAAIGRVESNHGRYGGNVLDDDGIARPGIYGIPLNGRNGTTKVSDTDAGAFDRDTVWDRAVGPMQFIPSTWSVVGVDADGDGQRDPQDINDAALATAVYLCSGSDDLATTAGQESAVYRYNHSRAYVNLVLQIMDAYASGDYTSVPNSVSAAGYLAPAPAATGPKHGSRPHQHAADPEPSTGPTDEPTSEPSTPPSGGQGGGSSDGDGGKGNLLGIPGVPAPSVPALPSTGVKPVDTVLTYAQAVLQCTLEGYLPNLLKAGDPFDQCVYDYTHPDTDGASTGGSQKK</sequence>
<evidence type="ECO:0000313" key="5">
    <source>
        <dbReference type="Proteomes" id="UP001501495"/>
    </source>
</evidence>
<dbReference type="Gene3D" id="1.10.530.10">
    <property type="match status" value="1"/>
</dbReference>
<feature type="chain" id="PRO_5045234981" description="Transglycosylase SLT domain-containing protein" evidence="2">
    <location>
        <begin position="33"/>
        <end position="414"/>
    </location>
</feature>
<reference evidence="5" key="1">
    <citation type="journal article" date="2019" name="Int. J. Syst. Evol. Microbiol.">
        <title>The Global Catalogue of Microorganisms (GCM) 10K type strain sequencing project: providing services to taxonomists for standard genome sequencing and annotation.</title>
        <authorList>
            <consortium name="The Broad Institute Genomics Platform"/>
            <consortium name="The Broad Institute Genome Sequencing Center for Infectious Disease"/>
            <person name="Wu L."/>
            <person name="Ma J."/>
        </authorList>
    </citation>
    <scope>NUCLEOTIDE SEQUENCE [LARGE SCALE GENOMIC DNA]</scope>
    <source>
        <strain evidence="5">JCM 16703</strain>
    </source>
</reference>
<dbReference type="Pfam" id="PF13406">
    <property type="entry name" value="SLT_2"/>
    <property type="match status" value="1"/>
</dbReference>
<feature type="region of interest" description="Disordered" evidence="1">
    <location>
        <begin position="287"/>
        <end position="354"/>
    </location>
</feature>
<dbReference type="PANTHER" id="PTHR30163">
    <property type="entry name" value="MEMBRANE-BOUND LYTIC MUREIN TRANSGLYCOSYLASE B"/>
    <property type="match status" value="1"/>
</dbReference>
<name>A0ABP7Y3R1_9ACTN</name>
<dbReference type="SUPFAM" id="SSF53955">
    <property type="entry name" value="Lysozyme-like"/>
    <property type="match status" value="1"/>
</dbReference>
<organism evidence="4 5">
    <name type="scientific">Nocardioides fonticola</name>
    <dbReference type="NCBI Taxonomy" id="450363"/>
    <lineage>
        <taxon>Bacteria</taxon>
        <taxon>Bacillati</taxon>
        <taxon>Actinomycetota</taxon>
        <taxon>Actinomycetes</taxon>
        <taxon>Propionibacteriales</taxon>
        <taxon>Nocardioidaceae</taxon>
        <taxon>Nocardioides</taxon>
    </lineage>
</organism>
<feature type="compositionally biased region" description="Low complexity" evidence="1">
    <location>
        <begin position="304"/>
        <end position="318"/>
    </location>
</feature>
<keyword evidence="5" id="KW-1185">Reference proteome</keyword>
<dbReference type="CDD" id="cd13399">
    <property type="entry name" value="Slt35-like"/>
    <property type="match status" value="1"/>
</dbReference>